<keyword evidence="2" id="KW-0813">Transport</keyword>
<dbReference type="PROSITE" id="PS50850">
    <property type="entry name" value="MFS"/>
    <property type="match status" value="1"/>
</dbReference>
<feature type="transmembrane region" description="Helical" evidence="6">
    <location>
        <begin position="613"/>
        <end position="635"/>
    </location>
</feature>
<dbReference type="CDD" id="cd17330">
    <property type="entry name" value="MFS_SLC46_TetA_like"/>
    <property type="match status" value="2"/>
</dbReference>
<feature type="transmembrane region" description="Helical" evidence="6">
    <location>
        <begin position="406"/>
        <end position="425"/>
    </location>
</feature>
<keyword evidence="9" id="KW-1185">Reference proteome</keyword>
<evidence type="ECO:0000313" key="8">
    <source>
        <dbReference type="EMBL" id="KAJ8453247.1"/>
    </source>
</evidence>
<keyword evidence="4 6" id="KW-1133">Transmembrane helix</keyword>
<evidence type="ECO:0000256" key="4">
    <source>
        <dbReference type="ARBA" id="ARBA00022989"/>
    </source>
</evidence>
<dbReference type="PANTHER" id="PTHR23504">
    <property type="entry name" value="MAJOR FACILITATOR SUPERFAMILY DOMAIN-CONTAINING PROTEIN 10"/>
    <property type="match status" value="1"/>
</dbReference>
<sequence>MEEGNSSTESLLNRSGNCTYYSNCPGCKVEILKERRRGVPYREFSYIWLVSLCTGTTHLLFFPYPLLMGFLLIHLIVEGLIIDCCDRSIRDFHIAKCEEDIGFYAGFIGSSFMVGRALTSILWGMAADRYGRRPIILIGTLSVFIFNTLFGLSSNFWMALSVRFFLGCFNSLLGTIRLFIKLPDVGNLFRHMLQKFAEKNIVVSTSRGIGLVIGPAVGGFFAMKYKGLSHYQHRADVNYFTIEGESICSNKYPNVFTRNSIFGRYTLVFSYHYLACLAKFYAIFDVLTLRAELQVSLLLTMPYYISLLRCGLWIVLVAANKASHSNGNLFKNWPLMSTIIVYCVFSLQEMAYAEIFSLWAVSDKKYGGLSLSSQDVGIVLAISGFGLLLFQLFIYPQIEKRLGPLVVTRLSAVVSIPLLSSYPYIALLSGLMLHLVINVASLFRNALSVSLVTGLFILLNDAVPQHQRGAANGISMTAMSIFKAIAPAGGGAIFSWAQKRQHTAFLPGDQMVFFILNAVQIVGLLLTFKPFLAQPSSSNTKSLLNSSGNCTNYTNCPGCKVEILKERRRGVPYREFSYIWLVSLCTALPTASLYPFLYFMIRDFHIAKCEEDIGFYAGFIGSSFMVGRALTSILWGMAADRYGRRPIILIGTLSVLVFNTLFGLSSNFWMALSVRFFLGCFNSLLGSIRHMPQKFTEKNIVVSTSRGIGFVIGPAVGGFFAMKYKGLSDYQHGADVNYFTIEGLTLRAKLQVSLLLAMPYYISLLRCGLWIVLVAANKASHSNGNLFKNWPLMSTIIVYCVFSLQEMAYAEIFSLWAVSDKKYGGLSFSSQDVGVVLAISGFGLLLFQLFKYPQIEKRLGPLVVTRLSAVSLVTGLFILLNDAVPQRQRGAANGISMTAMSIFKAIAPAGGGLIFDFLCVILTGDQMVFFILNVVQIVGLLLTFKPFLAQPSERH</sequence>
<dbReference type="InterPro" id="IPR036259">
    <property type="entry name" value="MFS_trans_sf"/>
</dbReference>
<feature type="transmembrane region" description="Helical" evidence="6">
    <location>
        <begin position="670"/>
        <end position="688"/>
    </location>
</feature>
<dbReference type="PANTHER" id="PTHR23504:SF105">
    <property type="entry name" value="PROTEIN ZINC INDUCED FACILITATOR 1-LIKE"/>
    <property type="match status" value="1"/>
</dbReference>
<feature type="transmembrane region" description="Helical" evidence="6">
    <location>
        <begin position="862"/>
        <end position="880"/>
    </location>
</feature>
<dbReference type="SUPFAM" id="SSF103473">
    <property type="entry name" value="MFS general substrate transporter"/>
    <property type="match status" value="2"/>
</dbReference>
<feature type="transmembrane region" description="Helical" evidence="6">
    <location>
        <begin position="830"/>
        <end position="850"/>
    </location>
</feature>
<feature type="transmembrane region" description="Helical" evidence="6">
    <location>
        <begin position="929"/>
        <end position="948"/>
    </location>
</feature>
<keyword evidence="3 6" id="KW-0812">Transmembrane</keyword>
<evidence type="ECO:0000256" key="3">
    <source>
        <dbReference type="ARBA" id="ARBA00022692"/>
    </source>
</evidence>
<feature type="domain" description="Major facilitator superfamily (MFS) profile" evidence="7">
    <location>
        <begin position="58"/>
        <end position="535"/>
    </location>
</feature>
<comment type="subcellular location">
    <subcellularLocation>
        <location evidence="1">Membrane</location>
        <topology evidence="1">Multi-pass membrane protein</topology>
    </subcellularLocation>
</comment>
<feature type="transmembrane region" description="Helical" evidence="6">
    <location>
        <begin position="200"/>
        <end position="223"/>
    </location>
</feature>
<feature type="transmembrane region" description="Helical" evidence="6">
    <location>
        <begin position="261"/>
        <end position="281"/>
    </location>
</feature>
<feature type="transmembrane region" description="Helical" evidence="6">
    <location>
        <begin position="754"/>
        <end position="776"/>
    </location>
</feature>
<feature type="transmembrane region" description="Helical" evidence="6">
    <location>
        <begin position="480"/>
        <end position="498"/>
    </location>
</feature>
<gene>
    <name evidence="8" type="ORF">Cgig2_008131</name>
</gene>
<dbReference type="Proteomes" id="UP001153076">
    <property type="component" value="Unassembled WGS sequence"/>
</dbReference>
<accession>A0A9Q1L0H9</accession>
<evidence type="ECO:0000256" key="6">
    <source>
        <dbReference type="SAM" id="Phobius"/>
    </source>
</evidence>
<evidence type="ECO:0000256" key="1">
    <source>
        <dbReference type="ARBA" id="ARBA00004141"/>
    </source>
</evidence>
<feature type="transmembrane region" description="Helical" evidence="6">
    <location>
        <begin position="135"/>
        <end position="153"/>
    </location>
</feature>
<feature type="transmembrane region" description="Helical" evidence="6">
    <location>
        <begin position="647"/>
        <end position="664"/>
    </location>
</feature>
<evidence type="ECO:0000313" key="9">
    <source>
        <dbReference type="Proteomes" id="UP001153076"/>
    </source>
</evidence>
<keyword evidence="5 6" id="KW-0472">Membrane</keyword>
<dbReference type="AlphaFoldDB" id="A0A9Q1L0H9"/>
<evidence type="ECO:0000256" key="5">
    <source>
        <dbReference type="ARBA" id="ARBA00023136"/>
    </source>
</evidence>
<feature type="transmembrane region" description="Helical" evidence="6">
    <location>
        <begin position="160"/>
        <end position="180"/>
    </location>
</feature>
<evidence type="ECO:0000256" key="2">
    <source>
        <dbReference type="ARBA" id="ARBA00022448"/>
    </source>
</evidence>
<proteinExistence type="predicted"/>
<dbReference type="Gene3D" id="1.20.1250.20">
    <property type="entry name" value="MFS general substrate transporter like domains"/>
    <property type="match status" value="2"/>
</dbReference>
<feature type="transmembrane region" description="Helical" evidence="6">
    <location>
        <begin position="796"/>
        <end position="818"/>
    </location>
</feature>
<feature type="transmembrane region" description="Helical" evidence="6">
    <location>
        <begin position="901"/>
        <end position="923"/>
    </location>
</feature>
<comment type="caution">
    <text evidence="8">The sequence shown here is derived from an EMBL/GenBank/DDBJ whole genome shotgun (WGS) entry which is preliminary data.</text>
</comment>
<feature type="transmembrane region" description="Helical" evidence="6">
    <location>
        <begin position="510"/>
        <end position="528"/>
    </location>
</feature>
<reference evidence="8" key="1">
    <citation type="submission" date="2022-04" db="EMBL/GenBank/DDBJ databases">
        <title>Carnegiea gigantea Genome sequencing and assembly v2.</title>
        <authorList>
            <person name="Copetti D."/>
            <person name="Sanderson M.J."/>
            <person name="Burquez A."/>
            <person name="Wojciechowski M.F."/>
        </authorList>
    </citation>
    <scope>NUCLEOTIDE SEQUENCE</scope>
    <source>
        <strain evidence="8">SGP5-SGP5p</strain>
        <tissue evidence="8">Aerial part</tissue>
    </source>
</reference>
<feature type="transmembrane region" description="Helical" evidence="6">
    <location>
        <begin position="376"/>
        <end position="394"/>
    </location>
</feature>
<dbReference type="OrthoDB" id="10262656at2759"/>
<feature type="transmembrane region" description="Helical" evidence="6">
    <location>
        <begin position="301"/>
        <end position="319"/>
    </location>
</feature>
<feature type="transmembrane region" description="Helical" evidence="6">
    <location>
        <begin position="70"/>
        <end position="89"/>
    </location>
</feature>
<feature type="transmembrane region" description="Helical" evidence="6">
    <location>
        <begin position="578"/>
        <end position="601"/>
    </location>
</feature>
<dbReference type="GO" id="GO:0016020">
    <property type="term" value="C:membrane"/>
    <property type="evidence" value="ECO:0007669"/>
    <property type="project" value="UniProtKB-SubCell"/>
</dbReference>
<feature type="transmembrane region" description="Helical" evidence="6">
    <location>
        <begin position="431"/>
        <end position="459"/>
    </location>
</feature>
<evidence type="ECO:0000259" key="7">
    <source>
        <dbReference type="PROSITE" id="PS50850"/>
    </source>
</evidence>
<feature type="transmembrane region" description="Helical" evidence="6">
    <location>
        <begin position="101"/>
        <end position="123"/>
    </location>
</feature>
<feature type="transmembrane region" description="Helical" evidence="6">
    <location>
        <begin position="339"/>
        <end position="361"/>
    </location>
</feature>
<dbReference type="GO" id="GO:0022857">
    <property type="term" value="F:transmembrane transporter activity"/>
    <property type="evidence" value="ECO:0007669"/>
    <property type="project" value="InterPro"/>
</dbReference>
<name>A0A9Q1L0H9_9CARY</name>
<dbReference type="InterPro" id="IPR020846">
    <property type="entry name" value="MFS_dom"/>
</dbReference>
<dbReference type="Pfam" id="PF07690">
    <property type="entry name" value="MFS_1"/>
    <property type="match status" value="2"/>
</dbReference>
<organism evidence="8 9">
    <name type="scientific">Carnegiea gigantea</name>
    <dbReference type="NCBI Taxonomy" id="171969"/>
    <lineage>
        <taxon>Eukaryota</taxon>
        <taxon>Viridiplantae</taxon>
        <taxon>Streptophyta</taxon>
        <taxon>Embryophyta</taxon>
        <taxon>Tracheophyta</taxon>
        <taxon>Spermatophyta</taxon>
        <taxon>Magnoliopsida</taxon>
        <taxon>eudicotyledons</taxon>
        <taxon>Gunneridae</taxon>
        <taxon>Pentapetalae</taxon>
        <taxon>Caryophyllales</taxon>
        <taxon>Cactineae</taxon>
        <taxon>Cactaceae</taxon>
        <taxon>Cactoideae</taxon>
        <taxon>Echinocereeae</taxon>
        <taxon>Carnegiea</taxon>
    </lineage>
</organism>
<protein>
    <recommendedName>
        <fullName evidence="7">Major facilitator superfamily (MFS) profile domain-containing protein</fullName>
    </recommendedName>
</protein>
<dbReference type="InterPro" id="IPR011701">
    <property type="entry name" value="MFS"/>
</dbReference>
<dbReference type="EMBL" id="JAKOGI010000001">
    <property type="protein sequence ID" value="KAJ8453247.1"/>
    <property type="molecule type" value="Genomic_DNA"/>
</dbReference>